<evidence type="ECO:0000313" key="13">
    <source>
        <dbReference type="Proteomes" id="UP000677537"/>
    </source>
</evidence>
<comment type="similarity">
    <text evidence="1 11">Belongs to the short-chain dehydrogenases/reductases (SDR) family.</text>
</comment>
<name>A0A940MZK9_9PROT</name>
<dbReference type="Pfam" id="PF00106">
    <property type="entry name" value="adh_short"/>
    <property type="match status" value="1"/>
</dbReference>
<reference evidence="12" key="1">
    <citation type="submission" date="2021-03" db="EMBL/GenBank/DDBJ databases">
        <authorList>
            <person name="So Y."/>
        </authorList>
    </citation>
    <scope>NUCLEOTIDE SEQUENCE</scope>
    <source>
        <strain evidence="12">SG15</strain>
    </source>
</reference>
<dbReference type="Gene3D" id="3.40.50.720">
    <property type="entry name" value="NAD(P)-binding Rossmann-like Domain"/>
    <property type="match status" value="1"/>
</dbReference>
<dbReference type="AlphaFoldDB" id="A0A940MZK9"/>
<evidence type="ECO:0000256" key="5">
    <source>
        <dbReference type="ARBA" id="ARBA00044059"/>
    </source>
</evidence>
<dbReference type="EC" id="1.1.1.381" evidence="5"/>
<dbReference type="SUPFAM" id="SSF51735">
    <property type="entry name" value="NAD(P)-binding Rossmann-fold domains"/>
    <property type="match status" value="1"/>
</dbReference>
<evidence type="ECO:0000256" key="1">
    <source>
        <dbReference type="ARBA" id="ARBA00006484"/>
    </source>
</evidence>
<dbReference type="InterPro" id="IPR020904">
    <property type="entry name" value="Sc_DH/Rdtase_CS"/>
</dbReference>
<dbReference type="InterPro" id="IPR036291">
    <property type="entry name" value="NAD(P)-bd_dom_sf"/>
</dbReference>
<sequence length="269" mass="27793">MSLSPLGTALVTGASSGIGAVYADRLATRGHDLILVARNRAKLADLASRITDRTGRSVEVVSADLGDKADLRAVERLLATDASLSILVNNAGVGATAPLLSADVDAMERMIDLDVTALMRLTYAAAPAFAARGRGTIVNIASIVAIGPEILNGAYGGAKAFVLAFSQSLHHELAGKGLRVQAVLPGATATDFWNIAGTPVEHLPGEIVMRATDMVDAALAGLDAGELVTIPALPDAAQWAAYETARQAMLPNLSHAEPAARYRALPRAA</sequence>
<evidence type="ECO:0000256" key="11">
    <source>
        <dbReference type="RuleBase" id="RU000363"/>
    </source>
</evidence>
<proteinExistence type="inferred from homology"/>
<protein>
    <recommendedName>
        <fullName evidence="6">NADP-dependent 3-hydroxy acid dehydrogenase YdfG</fullName>
        <ecNumber evidence="4">1.1.1.298</ecNumber>
        <ecNumber evidence="5">1.1.1.381</ecNumber>
    </recommendedName>
    <alternativeName>
        <fullName evidence="8">L-allo-threonine dehydrogenase</fullName>
    </alternativeName>
    <alternativeName>
        <fullName evidence="7">Malonic semialdehyde reductase</fullName>
    </alternativeName>
</protein>
<dbReference type="RefSeq" id="WP_209375891.1">
    <property type="nucleotide sequence ID" value="NZ_JAGIZA010000014.1"/>
</dbReference>
<evidence type="ECO:0000256" key="10">
    <source>
        <dbReference type="ARBA" id="ARBA00047274"/>
    </source>
</evidence>
<evidence type="ECO:0000256" key="3">
    <source>
        <dbReference type="ARBA" id="ARBA00043812"/>
    </source>
</evidence>
<evidence type="ECO:0000313" key="12">
    <source>
        <dbReference type="EMBL" id="MBP0495096.1"/>
    </source>
</evidence>
<comment type="function">
    <text evidence="9">NADP-dependent dehydrogenase with broad substrate specificity acting on 3-hydroxy acids. Catalyzes the NADP-dependent oxidation of L-allo-threonine to L-2-amino-3-keto-butyrate, which is spontaneously decarboxylated into aminoacetone. Also acts on D-threonine, L-serine, D-serine, D-3-hydroxyisobutyrate, L-3-hydroxyisobutyrate, D-glycerate and L-glycerate. Able to catalyze the reduction of the malonic semialdehyde to 3-hydroxypropionic acid. YdfG is apparently supplementing RutE, the presumed malonic semialdehyde reductase involved in pyrimidine degradation since both are able to detoxify malonic semialdehyde.</text>
</comment>
<dbReference type="PANTHER" id="PTHR43086">
    <property type="entry name" value="VERY-LONG-CHAIN 3-OXOOACYL-COA REDUCTASE"/>
    <property type="match status" value="1"/>
</dbReference>
<evidence type="ECO:0000256" key="6">
    <source>
        <dbReference type="ARBA" id="ARBA00044065"/>
    </source>
</evidence>
<comment type="catalytic activity">
    <reaction evidence="10">
        <text>3-hydroxypropanoate + NADP(+) = 3-oxopropanoate + NADPH + H(+)</text>
        <dbReference type="Rhea" id="RHEA:26438"/>
        <dbReference type="ChEBI" id="CHEBI:15378"/>
        <dbReference type="ChEBI" id="CHEBI:16510"/>
        <dbReference type="ChEBI" id="CHEBI:33190"/>
        <dbReference type="ChEBI" id="CHEBI:57783"/>
        <dbReference type="ChEBI" id="CHEBI:58349"/>
        <dbReference type="EC" id="1.1.1.298"/>
    </reaction>
</comment>
<dbReference type="EMBL" id="JAGIZA010000014">
    <property type="protein sequence ID" value="MBP0495096.1"/>
    <property type="molecule type" value="Genomic_DNA"/>
</dbReference>
<evidence type="ECO:0000256" key="7">
    <source>
        <dbReference type="ARBA" id="ARBA00044271"/>
    </source>
</evidence>
<organism evidence="12 13">
    <name type="scientific">Roseomonas indoligenes</name>
    <dbReference type="NCBI Taxonomy" id="2820811"/>
    <lineage>
        <taxon>Bacteria</taxon>
        <taxon>Pseudomonadati</taxon>
        <taxon>Pseudomonadota</taxon>
        <taxon>Alphaproteobacteria</taxon>
        <taxon>Acetobacterales</taxon>
        <taxon>Roseomonadaceae</taxon>
        <taxon>Roseomonas</taxon>
    </lineage>
</organism>
<comment type="catalytic activity">
    <reaction evidence="3">
        <text>L-allo-threonine + NADP(+) = aminoacetone + CO2 + NADPH</text>
        <dbReference type="Rhea" id="RHEA:43524"/>
        <dbReference type="ChEBI" id="CHEBI:16526"/>
        <dbReference type="ChEBI" id="CHEBI:57783"/>
        <dbReference type="ChEBI" id="CHEBI:58320"/>
        <dbReference type="ChEBI" id="CHEBI:58349"/>
        <dbReference type="ChEBI" id="CHEBI:58585"/>
        <dbReference type="EC" id="1.1.1.381"/>
    </reaction>
</comment>
<accession>A0A940MZK9</accession>
<evidence type="ECO:0000256" key="2">
    <source>
        <dbReference type="ARBA" id="ARBA00023002"/>
    </source>
</evidence>
<dbReference type="PRINTS" id="PR00080">
    <property type="entry name" value="SDRFAMILY"/>
</dbReference>
<dbReference type="GO" id="GO:0035527">
    <property type="term" value="F:3-hydroxypropionate dehydrogenase (NADP+) activity"/>
    <property type="evidence" value="ECO:0007669"/>
    <property type="project" value="UniProtKB-EC"/>
</dbReference>
<evidence type="ECO:0000256" key="4">
    <source>
        <dbReference type="ARBA" id="ARBA00044050"/>
    </source>
</evidence>
<dbReference type="InterPro" id="IPR002347">
    <property type="entry name" value="SDR_fam"/>
</dbReference>
<dbReference type="Proteomes" id="UP000677537">
    <property type="component" value="Unassembled WGS sequence"/>
</dbReference>
<keyword evidence="2" id="KW-0560">Oxidoreductase</keyword>
<comment type="caution">
    <text evidence="12">The sequence shown here is derived from an EMBL/GenBank/DDBJ whole genome shotgun (WGS) entry which is preliminary data.</text>
</comment>
<dbReference type="PIRSF" id="PIRSF000126">
    <property type="entry name" value="11-beta-HSD1"/>
    <property type="match status" value="1"/>
</dbReference>
<evidence type="ECO:0000256" key="8">
    <source>
        <dbReference type="ARBA" id="ARBA00044349"/>
    </source>
</evidence>
<dbReference type="CDD" id="cd05233">
    <property type="entry name" value="SDR_c"/>
    <property type="match status" value="1"/>
</dbReference>
<dbReference type="PRINTS" id="PR00081">
    <property type="entry name" value="GDHRDH"/>
</dbReference>
<evidence type="ECO:0000256" key="9">
    <source>
        <dbReference type="ARBA" id="ARBA00045650"/>
    </source>
</evidence>
<dbReference type="EC" id="1.1.1.298" evidence="4"/>
<keyword evidence="13" id="KW-1185">Reference proteome</keyword>
<dbReference type="PROSITE" id="PS00061">
    <property type="entry name" value="ADH_SHORT"/>
    <property type="match status" value="1"/>
</dbReference>
<gene>
    <name evidence="12" type="ORF">J5Y10_20100</name>
</gene>
<dbReference type="PANTHER" id="PTHR43086:SF3">
    <property type="entry name" value="NADP-DEPENDENT 3-HYDROXY ACID DEHYDROGENASE YDFG"/>
    <property type="match status" value="1"/>
</dbReference>